<evidence type="ECO:0000313" key="4">
    <source>
        <dbReference type="Proteomes" id="UP000425960"/>
    </source>
</evidence>
<name>A0A5K8A2D1_9BACT</name>
<evidence type="ECO:0008006" key="5">
    <source>
        <dbReference type="Google" id="ProtNLM"/>
    </source>
</evidence>
<evidence type="ECO:0000313" key="3">
    <source>
        <dbReference type="EMBL" id="BBO86548.1"/>
    </source>
</evidence>
<evidence type="ECO:0000256" key="2">
    <source>
        <dbReference type="SAM" id="SignalP"/>
    </source>
</evidence>
<organism evidence="3 4">
    <name type="scientific">Desulfosarcina ovata subsp. sediminis</name>
    <dbReference type="NCBI Taxonomy" id="885957"/>
    <lineage>
        <taxon>Bacteria</taxon>
        <taxon>Pseudomonadati</taxon>
        <taxon>Thermodesulfobacteriota</taxon>
        <taxon>Desulfobacteria</taxon>
        <taxon>Desulfobacterales</taxon>
        <taxon>Desulfosarcinaceae</taxon>
        <taxon>Desulfosarcina</taxon>
    </lineage>
</organism>
<keyword evidence="1" id="KW-1133">Transmembrane helix</keyword>
<dbReference type="KEGG" id="dov:DSCO28_71140"/>
<proteinExistence type="predicted"/>
<sequence length="244" mass="27063">MKKHLRIILTMLIIAMAAGSAQAFTFDDIEFWVGEGENQAALVIDWQDDSLDEALVWGYRWDGEATGEDMLMAIVGQCDVWNARTGNFKKTTTGEDSRLYAYLHWWRDLGSMTLYGLGYDSDNDGFTYVPESGENGHADDPDDLYYEGWNYGYWSYWLDDDGDEIIGNSMSYSGWGMSLRALSNNSVDLWGWDDDLDSFYGGGDGIGIPDEPFAAAPAPVPLPGAVLLLGSGLVGLVGIRRRTE</sequence>
<feature type="chain" id="PRO_5024304384" description="PEP-CTERM protein-sorting domain-containing protein" evidence="2">
    <location>
        <begin position="24"/>
        <end position="244"/>
    </location>
</feature>
<keyword evidence="2" id="KW-0732">Signal</keyword>
<dbReference type="RefSeq" id="WP_155325811.1">
    <property type="nucleotide sequence ID" value="NZ_AP021876.1"/>
</dbReference>
<protein>
    <recommendedName>
        <fullName evidence="5">PEP-CTERM protein-sorting domain-containing protein</fullName>
    </recommendedName>
</protein>
<accession>A0A5K8A2D1</accession>
<gene>
    <name evidence="3" type="ORF">DSCO28_71140</name>
</gene>
<dbReference type="EMBL" id="AP021876">
    <property type="protein sequence ID" value="BBO86548.1"/>
    <property type="molecule type" value="Genomic_DNA"/>
</dbReference>
<reference evidence="3 4" key="1">
    <citation type="submission" date="2019-11" db="EMBL/GenBank/DDBJ databases">
        <title>Comparative genomics of hydrocarbon-degrading Desulfosarcina strains.</title>
        <authorList>
            <person name="Watanabe M."/>
            <person name="Kojima H."/>
            <person name="Fukui M."/>
        </authorList>
    </citation>
    <scope>NUCLEOTIDE SEQUENCE [LARGE SCALE GENOMIC DNA]</scope>
    <source>
        <strain evidence="3 4">28bB2T</strain>
    </source>
</reference>
<dbReference type="AlphaFoldDB" id="A0A5K8A2D1"/>
<feature type="signal peptide" evidence="2">
    <location>
        <begin position="1"/>
        <end position="23"/>
    </location>
</feature>
<keyword evidence="1" id="KW-0472">Membrane</keyword>
<dbReference type="Proteomes" id="UP000425960">
    <property type="component" value="Chromosome"/>
</dbReference>
<keyword evidence="1" id="KW-0812">Transmembrane</keyword>
<feature type="transmembrane region" description="Helical" evidence="1">
    <location>
        <begin position="220"/>
        <end position="239"/>
    </location>
</feature>
<evidence type="ECO:0000256" key="1">
    <source>
        <dbReference type="SAM" id="Phobius"/>
    </source>
</evidence>